<name>A0ABR2H4B0_9EUKA</name>
<dbReference type="SUPFAM" id="SSF81901">
    <property type="entry name" value="HCP-like"/>
    <property type="match status" value="1"/>
</dbReference>
<protein>
    <submittedName>
        <fullName evidence="1">Uncharacterized protein</fullName>
    </submittedName>
</protein>
<organism evidence="1 2">
    <name type="scientific">Tritrichomonas musculus</name>
    <dbReference type="NCBI Taxonomy" id="1915356"/>
    <lineage>
        <taxon>Eukaryota</taxon>
        <taxon>Metamonada</taxon>
        <taxon>Parabasalia</taxon>
        <taxon>Tritrichomonadida</taxon>
        <taxon>Tritrichomonadidae</taxon>
        <taxon>Tritrichomonas</taxon>
    </lineage>
</organism>
<dbReference type="Proteomes" id="UP001470230">
    <property type="component" value="Unassembled WGS sequence"/>
</dbReference>
<evidence type="ECO:0000313" key="1">
    <source>
        <dbReference type="EMBL" id="KAK8841043.1"/>
    </source>
</evidence>
<comment type="caution">
    <text evidence="1">The sequence shown here is derived from an EMBL/GenBank/DDBJ whole genome shotgun (WGS) entry which is preliminary data.</text>
</comment>
<sequence>MKTELYTNLARFIMLMVNVDKAIKLLEKASEQNFLPSDFFLFMIFSYGNTFHENKEKSNDHGKNIMERKFSNVMTIFYLYPKQTHRIFNFIKDFDFIYALNADYEEFFFNHLCNVIVDERYIVPYYLQELNENTFQEIKEIFLKK</sequence>
<keyword evidence="2" id="KW-1185">Reference proteome</keyword>
<proteinExistence type="predicted"/>
<evidence type="ECO:0000313" key="2">
    <source>
        <dbReference type="Proteomes" id="UP001470230"/>
    </source>
</evidence>
<reference evidence="1 2" key="1">
    <citation type="submission" date="2024-04" db="EMBL/GenBank/DDBJ databases">
        <title>Tritrichomonas musculus Genome.</title>
        <authorList>
            <person name="Alves-Ferreira E."/>
            <person name="Grigg M."/>
            <person name="Lorenzi H."/>
            <person name="Galac M."/>
        </authorList>
    </citation>
    <scope>NUCLEOTIDE SEQUENCE [LARGE SCALE GENOMIC DNA]</scope>
    <source>
        <strain evidence="1 2">EAF2021</strain>
    </source>
</reference>
<accession>A0ABR2H4B0</accession>
<gene>
    <name evidence="1" type="ORF">M9Y10_027880</name>
</gene>
<dbReference type="EMBL" id="JAPFFF010000043">
    <property type="protein sequence ID" value="KAK8841043.1"/>
    <property type="molecule type" value="Genomic_DNA"/>
</dbReference>